<dbReference type="OrthoDB" id="6206554at2"/>
<evidence type="ECO:0000259" key="6">
    <source>
        <dbReference type="PROSITE" id="PS50234"/>
    </source>
</evidence>
<evidence type="ECO:0000313" key="7">
    <source>
        <dbReference type="EMBL" id="SMO42510.1"/>
    </source>
</evidence>
<feature type="domain" description="VWFA" evidence="6">
    <location>
        <begin position="91"/>
        <end position="289"/>
    </location>
</feature>
<protein>
    <submittedName>
        <fullName evidence="7">Ca-activated chloride channel family protein</fullName>
    </submittedName>
</protein>
<dbReference type="Pfam" id="PF13519">
    <property type="entry name" value="VWA_2"/>
    <property type="match status" value="1"/>
</dbReference>
<evidence type="ECO:0000256" key="2">
    <source>
        <dbReference type="ARBA" id="ARBA00022692"/>
    </source>
</evidence>
<dbReference type="PROSITE" id="PS50234">
    <property type="entry name" value="VWFA"/>
    <property type="match status" value="1"/>
</dbReference>
<evidence type="ECO:0000256" key="5">
    <source>
        <dbReference type="SAM" id="Phobius"/>
    </source>
</evidence>
<organism evidence="7 8">
    <name type="scientific">Saccharicrinis carchari</name>
    <dbReference type="NCBI Taxonomy" id="1168039"/>
    <lineage>
        <taxon>Bacteria</taxon>
        <taxon>Pseudomonadati</taxon>
        <taxon>Bacteroidota</taxon>
        <taxon>Bacteroidia</taxon>
        <taxon>Marinilabiliales</taxon>
        <taxon>Marinilabiliaceae</taxon>
        <taxon>Saccharicrinis</taxon>
    </lineage>
</organism>
<evidence type="ECO:0000256" key="3">
    <source>
        <dbReference type="ARBA" id="ARBA00022989"/>
    </source>
</evidence>
<dbReference type="PANTHER" id="PTHR22550">
    <property type="entry name" value="SPORE GERMINATION PROTEIN"/>
    <property type="match status" value="1"/>
</dbReference>
<feature type="transmembrane region" description="Helical" evidence="5">
    <location>
        <begin position="309"/>
        <end position="327"/>
    </location>
</feature>
<dbReference type="Pfam" id="PF07584">
    <property type="entry name" value="BatA"/>
    <property type="match status" value="1"/>
</dbReference>
<keyword evidence="3 5" id="KW-1133">Transmembrane helix</keyword>
<dbReference type="InterPro" id="IPR024163">
    <property type="entry name" value="Aerotolerance_reg_N"/>
</dbReference>
<feature type="transmembrane region" description="Helical" evidence="5">
    <location>
        <begin position="6"/>
        <end position="27"/>
    </location>
</feature>
<dbReference type="SMART" id="SM00327">
    <property type="entry name" value="VWA"/>
    <property type="match status" value="1"/>
</dbReference>
<evidence type="ECO:0000256" key="4">
    <source>
        <dbReference type="ARBA" id="ARBA00023136"/>
    </source>
</evidence>
<dbReference type="InterPro" id="IPR050768">
    <property type="entry name" value="UPF0353/GerABKA_families"/>
</dbReference>
<reference evidence="7 8" key="1">
    <citation type="submission" date="2017-05" db="EMBL/GenBank/DDBJ databases">
        <authorList>
            <person name="Varghese N."/>
            <person name="Submissions S."/>
        </authorList>
    </citation>
    <scope>NUCLEOTIDE SEQUENCE [LARGE SCALE GENOMIC DNA]</scope>
    <source>
        <strain evidence="7 8">DSM 27040</strain>
    </source>
</reference>
<keyword evidence="2 5" id="KW-0812">Transmembrane</keyword>
<dbReference type="RefSeq" id="WP_142532071.1">
    <property type="nucleotide sequence ID" value="NZ_FXTB01000001.1"/>
</dbReference>
<dbReference type="Gene3D" id="3.40.50.410">
    <property type="entry name" value="von Willebrand factor, type A domain"/>
    <property type="match status" value="1"/>
</dbReference>
<evidence type="ECO:0000313" key="8">
    <source>
        <dbReference type="Proteomes" id="UP000319040"/>
    </source>
</evidence>
<dbReference type="SUPFAM" id="SSF53300">
    <property type="entry name" value="vWA-like"/>
    <property type="match status" value="1"/>
</dbReference>
<proteinExistence type="predicted"/>
<accession>A0A521B757</accession>
<sequence>MFRFEHPDFLYLLILIPVLAFASLLIARKRKRALQRFGNPELLEPLMPGVSAIRPVIKFYLILLALSAIIFTLAGPQFGTKLQTVKRKGIEIMIALDVSNSMNAQDIAPSRLDRAKRAIYQLVDKLQNDKVGLIVFAGEAYTQLPITTDYPSAKMFISSINTDIVPTQGTAIGAAIRRSMSSFSAQENVNRAIIVITDGENHEDDAIGAAKAAVEKGIKVYTVGMGLPKGAPIPIPGGGKNNFMKDREGNVVISKLDEAMLVEIAKAGDAEFIPANNIRKGINDLVDYLSKLEKTEMEAKIYTDYENQFQYIALIALIMLLIDFIVLERKNKYLSKIKLFEEEDKK</sequence>
<keyword evidence="8" id="KW-1185">Reference proteome</keyword>
<name>A0A521B757_SACCC</name>
<feature type="transmembrane region" description="Helical" evidence="5">
    <location>
        <begin position="59"/>
        <end position="78"/>
    </location>
</feature>
<evidence type="ECO:0000256" key="1">
    <source>
        <dbReference type="ARBA" id="ARBA00022475"/>
    </source>
</evidence>
<dbReference type="EMBL" id="FXTB01000001">
    <property type="protein sequence ID" value="SMO42510.1"/>
    <property type="molecule type" value="Genomic_DNA"/>
</dbReference>
<dbReference type="InterPro" id="IPR002035">
    <property type="entry name" value="VWF_A"/>
</dbReference>
<dbReference type="Proteomes" id="UP000319040">
    <property type="component" value="Unassembled WGS sequence"/>
</dbReference>
<gene>
    <name evidence="7" type="ORF">SAMN06265379_101736</name>
</gene>
<dbReference type="PANTHER" id="PTHR22550:SF5">
    <property type="entry name" value="LEUCINE ZIPPER PROTEIN 4"/>
    <property type="match status" value="1"/>
</dbReference>
<keyword evidence="4 5" id="KW-0472">Membrane</keyword>
<keyword evidence="1" id="KW-1003">Cell membrane</keyword>
<dbReference type="InterPro" id="IPR036465">
    <property type="entry name" value="vWFA_dom_sf"/>
</dbReference>
<dbReference type="AlphaFoldDB" id="A0A521B757"/>